<name>A0A8J2W5E9_9NEOP</name>
<accession>A0A8J2W5E9</accession>
<evidence type="ECO:0000313" key="2">
    <source>
        <dbReference type="Proteomes" id="UP000789524"/>
    </source>
</evidence>
<keyword evidence="2" id="KW-1185">Reference proteome</keyword>
<proteinExistence type="predicted"/>
<organism evidence="1 2">
    <name type="scientific">Danaus chrysippus</name>
    <name type="common">African queen</name>
    <dbReference type="NCBI Taxonomy" id="151541"/>
    <lineage>
        <taxon>Eukaryota</taxon>
        <taxon>Metazoa</taxon>
        <taxon>Ecdysozoa</taxon>
        <taxon>Arthropoda</taxon>
        <taxon>Hexapoda</taxon>
        <taxon>Insecta</taxon>
        <taxon>Pterygota</taxon>
        <taxon>Neoptera</taxon>
        <taxon>Endopterygota</taxon>
        <taxon>Lepidoptera</taxon>
        <taxon>Glossata</taxon>
        <taxon>Ditrysia</taxon>
        <taxon>Papilionoidea</taxon>
        <taxon>Nymphalidae</taxon>
        <taxon>Danainae</taxon>
        <taxon>Danaini</taxon>
        <taxon>Danaina</taxon>
        <taxon>Danaus</taxon>
        <taxon>Anosia</taxon>
    </lineage>
</organism>
<gene>
    <name evidence="1" type="ORF">DCHRY22_LOCUS9980</name>
</gene>
<dbReference type="AlphaFoldDB" id="A0A8J2W5E9"/>
<evidence type="ECO:0000313" key="1">
    <source>
        <dbReference type="EMBL" id="CAG9571913.1"/>
    </source>
</evidence>
<dbReference type="Proteomes" id="UP000789524">
    <property type="component" value="Unassembled WGS sequence"/>
</dbReference>
<sequence length="127" mass="13630">MARARGALAVQWNAPAQPKECNLGRISEVDLSEGPAPGSIATICRNKLDGTRAVRHPNGPGDLASPSESFIKVILEGRGMSEGMLWNNITQVRFLQGPTPRSFVGCARARVPCKNNLGFLLGCLPFE</sequence>
<comment type="caution">
    <text evidence="1">The sequence shown here is derived from an EMBL/GenBank/DDBJ whole genome shotgun (WGS) entry which is preliminary data.</text>
</comment>
<reference evidence="1" key="1">
    <citation type="submission" date="2021-09" db="EMBL/GenBank/DDBJ databases">
        <authorList>
            <person name="Martin H S."/>
        </authorList>
    </citation>
    <scope>NUCLEOTIDE SEQUENCE</scope>
</reference>
<dbReference type="EMBL" id="CAKASE010000067">
    <property type="protein sequence ID" value="CAG9571913.1"/>
    <property type="molecule type" value="Genomic_DNA"/>
</dbReference>
<protein>
    <submittedName>
        <fullName evidence="1">(African queen) hypothetical protein</fullName>
    </submittedName>
</protein>